<evidence type="ECO:0000313" key="1">
    <source>
        <dbReference type="EMBL" id="GHB63954.1"/>
    </source>
</evidence>
<accession>A0A8J3G959</accession>
<organism evidence="1 2">
    <name type="scientific">Persicitalea jodogahamensis</name>
    <dbReference type="NCBI Taxonomy" id="402147"/>
    <lineage>
        <taxon>Bacteria</taxon>
        <taxon>Pseudomonadati</taxon>
        <taxon>Bacteroidota</taxon>
        <taxon>Cytophagia</taxon>
        <taxon>Cytophagales</taxon>
        <taxon>Spirosomataceae</taxon>
        <taxon>Persicitalea</taxon>
    </lineage>
</organism>
<dbReference type="RefSeq" id="WP_189563903.1">
    <property type="nucleotide sequence ID" value="NZ_BMXF01000001.1"/>
</dbReference>
<reference evidence="1 2" key="1">
    <citation type="journal article" date="2014" name="Int. J. Syst. Evol. Microbiol.">
        <title>Complete genome sequence of Corynebacterium casei LMG S-19264T (=DSM 44701T), isolated from a smear-ripened cheese.</title>
        <authorList>
            <consortium name="US DOE Joint Genome Institute (JGI-PGF)"/>
            <person name="Walter F."/>
            <person name="Albersmeier A."/>
            <person name="Kalinowski J."/>
            <person name="Ruckert C."/>
        </authorList>
    </citation>
    <scope>NUCLEOTIDE SEQUENCE [LARGE SCALE GENOMIC DNA]</scope>
    <source>
        <strain evidence="1 2">KCTC 12866</strain>
    </source>
</reference>
<keyword evidence="2" id="KW-1185">Reference proteome</keyword>
<proteinExistence type="predicted"/>
<dbReference type="AlphaFoldDB" id="A0A8J3G959"/>
<dbReference type="EMBL" id="BMXF01000001">
    <property type="protein sequence ID" value="GHB63954.1"/>
    <property type="molecule type" value="Genomic_DNA"/>
</dbReference>
<dbReference type="Proteomes" id="UP000598271">
    <property type="component" value="Unassembled WGS sequence"/>
</dbReference>
<comment type="caution">
    <text evidence="1">The sequence shown here is derived from an EMBL/GenBank/DDBJ whole genome shotgun (WGS) entry which is preliminary data.</text>
</comment>
<gene>
    <name evidence="1" type="ORF">GCM10007390_17270</name>
</gene>
<name>A0A8J3G959_9BACT</name>
<protein>
    <submittedName>
        <fullName evidence="1">Uncharacterized protein</fullName>
    </submittedName>
</protein>
<evidence type="ECO:0000313" key="2">
    <source>
        <dbReference type="Proteomes" id="UP000598271"/>
    </source>
</evidence>
<sequence length="354" mass="37640">MPNFSSLQQFFDSITARLNKPKRGVGGSEGVVNADVLEALKDVGRYADDVKASSEALNSGFVARSLNNVATIYVRGDTGNDTRTGVDDNSTASGAVKTLARAIELHSGKTQKLAIRILSGLVEVTSDLSAIIPDLSISIASGATLRFRNRTNLLDTNNVNVGGGTYRLLCFSNSVAIQNNGYLEILDHAAYTGSGNVFYYNFAQGAISICSNTDAIDGIAFQTIAFANVGNVYIGNYCTLFAYGTHGTNGYGSKLARYNRSDFGGSVTLGTNAKESVLETDKLRETLVFEGNGSAKSFNIRRTYAFQFEMVYNDGCTITVQPAASCLANANNTLTFSGAVGKTVTVRLTSNLSI</sequence>